<feature type="non-terminal residue" evidence="1">
    <location>
        <position position="1"/>
    </location>
</feature>
<reference evidence="1 2" key="1">
    <citation type="submission" date="2019-01" db="EMBL/GenBank/DDBJ databases">
        <title>A draft genome assembly of the solar-powered sea slug Elysia chlorotica.</title>
        <authorList>
            <person name="Cai H."/>
            <person name="Li Q."/>
            <person name="Fang X."/>
            <person name="Li J."/>
            <person name="Curtis N.E."/>
            <person name="Altenburger A."/>
            <person name="Shibata T."/>
            <person name="Feng M."/>
            <person name="Maeda T."/>
            <person name="Schwartz J.A."/>
            <person name="Shigenobu S."/>
            <person name="Lundholm N."/>
            <person name="Nishiyama T."/>
            <person name="Yang H."/>
            <person name="Hasebe M."/>
            <person name="Li S."/>
            <person name="Pierce S.K."/>
            <person name="Wang J."/>
        </authorList>
    </citation>
    <scope>NUCLEOTIDE SEQUENCE [LARGE SCALE GENOMIC DNA]</scope>
    <source>
        <strain evidence="1">EC2010</strain>
        <tissue evidence="1">Whole organism of an adult</tissue>
    </source>
</reference>
<dbReference type="AlphaFoldDB" id="A0A3S1AYD7"/>
<accession>A0A3S1AYD7</accession>
<evidence type="ECO:0000313" key="2">
    <source>
        <dbReference type="Proteomes" id="UP000271974"/>
    </source>
</evidence>
<gene>
    <name evidence="1" type="ORF">EGW08_016849</name>
</gene>
<dbReference type="OrthoDB" id="659at2759"/>
<evidence type="ECO:0000313" key="1">
    <source>
        <dbReference type="EMBL" id="RUS75387.1"/>
    </source>
</evidence>
<sequence>GGSWISTGAYGSRFARIAFRRHFYQLCGFRLAKSKDLEAELPAKAVNTGVYIVGAGEEENKNSQENCAQKVAWEPSSNTAYQFDTTETLEGILELEFGFRDSLAAAVARFCSNYCTCNNISTKSVVHIGAATGRTAFELSKTFEHVLGLEPFARLIDTAIKLQGGETVVLKNGQPVQMDPEYQLDKINLKQFTWVANEVDIHDLVLLTHLDRVQNAKAWFLRLWEIVNLKGIVAVVSRDDMWNKKSLNTELNDRLEFVTEQKLVFLDTKGKGSASITLWRRKE</sequence>
<dbReference type="STRING" id="188477.A0A3S1AYD7"/>
<dbReference type="SUPFAM" id="SSF53335">
    <property type="entry name" value="S-adenosyl-L-methionine-dependent methyltransferases"/>
    <property type="match status" value="1"/>
</dbReference>
<comment type="caution">
    <text evidence="1">The sequence shown here is derived from an EMBL/GenBank/DDBJ whole genome shotgun (WGS) entry which is preliminary data.</text>
</comment>
<dbReference type="Proteomes" id="UP000271974">
    <property type="component" value="Unassembled WGS sequence"/>
</dbReference>
<dbReference type="EMBL" id="RQTK01000746">
    <property type="protein sequence ID" value="RUS75387.1"/>
    <property type="molecule type" value="Genomic_DNA"/>
</dbReference>
<dbReference type="Gene3D" id="3.40.50.150">
    <property type="entry name" value="Vaccinia Virus protein VP39"/>
    <property type="match status" value="1"/>
</dbReference>
<organism evidence="1 2">
    <name type="scientific">Elysia chlorotica</name>
    <name type="common">Eastern emerald elysia</name>
    <name type="synonym">Sea slug</name>
    <dbReference type="NCBI Taxonomy" id="188477"/>
    <lineage>
        <taxon>Eukaryota</taxon>
        <taxon>Metazoa</taxon>
        <taxon>Spiralia</taxon>
        <taxon>Lophotrochozoa</taxon>
        <taxon>Mollusca</taxon>
        <taxon>Gastropoda</taxon>
        <taxon>Heterobranchia</taxon>
        <taxon>Euthyneura</taxon>
        <taxon>Panpulmonata</taxon>
        <taxon>Sacoglossa</taxon>
        <taxon>Placobranchoidea</taxon>
        <taxon>Plakobranchidae</taxon>
        <taxon>Elysia</taxon>
    </lineage>
</organism>
<proteinExistence type="predicted"/>
<dbReference type="InterPro" id="IPR029063">
    <property type="entry name" value="SAM-dependent_MTases_sf"/>
</dbReference>
<keyword evidence="2" id="KW-1185">Reference proteome</keyword>
<protein>
    <recommendedName>
        <fullName evidence="3">Methyltransferase type 11 domain-containing protein</fullName>
    </recommendedName>
</protein>
<name>A0A3S1AYD7_ELYCH</name>
<evidence type="ECO:0008006" key="3">
    <source>
        <dbReference type="Google" id="ProtNLM"/>
    </source>
</evidence>